<dbReference type="InterPro" id="IPR029058">
    <property type="entry name" value="AB_hydrolase_fold"/>
</dbReference>
<dbReference type="Proteomes" id="UP000494110">
    <property type="component" value="Unassembled WGS sequence"/>
</dbReference>
<dbReference type="SUPFAM" id="SSF53474">
    <property type="entry name" value="alpha/beta-Hydrolases"/>
    <property type="match status" value="1"/>
</dbReference>
<evidence type="ECO:0000313" key="1">
    <source>
        <dbReference type="EMBL" id="VWD61735.1"/>
    </source>
</evidence>
<reference evidence="1 2" key="1">
    <citation type="submission" date="2019-09" db="EMBL/GenBank/DDBJ databases">
        <authorList>
            <person name="Depoorter E."/>
        </authorList>
    </citation>
    <scope>NUCLEOTIDE SEQUENCE [LARGE SCALE GENOMIC DNA]</scope>
    <source>
        <strain evidence="1">R-39750</strain>
    </source>
</reference>
<proteinExistence type="predicted"/>
<protein>
    <submittedName>
        <fullName evidence="1">Hydrolase/decarboxylase</fullName>
    </submittedName>
</protein>
<name>A0A6P3C0M9_BURL3</name>
<dbReference type="Gene3D" id="3.40.50.1820">
    <property type="entry name" value="alpha/beta hydrolase"/>
    <property type="match status" value="1"/>
</dbReference>
<evidence type="ECO:0000313" key="2">
    <source>
        <dbReference type="Proteomes" id="UP000494110"/>
    </source>
</evidence>
<dbReference type="GO" id="GO:0016787">
    <property type="term" value="F:hydrolase activity"/>
    <property type="evidence" value="ECO:0007669"/>
    <property type="project" value="UniProtKB-KW"/>
</dbReference>
<dbReference type="AlphaFoldDB" id="A0A6P3C0M9"/>
<accession>A0A6P3C0M9</accession>
<gene>
    <name evidence="1" type="ORF">BLA39750_07471</name>
</gene>
<sequence length="617" mass="66313">MNDRSALSGHPLDARTVPAADGDVRVFLLDAGDLDAMRAAADAAASDVGATVASAPYPRIAKLRDRLNAPGAGRLAIVVDDPELRRTREFASLPRTLSAALGIEAPVADACIVALGDALADGTDVIDDTGTLSSLDALTDAIAETVFEVRRRSDSYFQQEPLALPAREAGSARLLTAGAVLAWLSTEAPAGLHVVYGDRRITWLELADSIARLVQVPTRVGTARDGSDAVLDLLETNLRHAEHVLGYADDTDPLPTDVRSRRLRCDDFDWHARIAARVAAHAAAHERRIAPRFVDLPSARRITTGSGHVYLNSGRGSRAMLLINAFGIPHDVWHDFAVGLAPDFSTYLVDDADAAPADAGLTCAYYSDPDAPGRYARSVAELLDVERIDAIHVASWCGGARYAFALARALPGRIASMSLIAPSFAGAHDYDGADSAYENNLNTMCSLVARMPKAADSMAKSMTALLEKRERSDAREGGHASMFALADSATRHWLHAPFVSATNMIEYSRQLLNFRAHRVEAERDRSIAGIPAMLVTGEYDEMTCAIRARAIASAQLRPVQIELRGGSHHMVHQNAALLARLVRGFVDNPALSPHSLPHPRLRIHATADHGEMESGEL</sequence>
<dbReference type="EMBL" id="CABVQN010000061">
    <property type="protein sequence ID" value="VWD61735.1"/>
    <property type="molecule type" value="Genomic_DNA"/>
</dbReference>
<organism evidence="1 2">
    <name type="scientific">Burkholderia lata (strain ATCC 17760 / DSM 23089 / LMG 22485 / NCIMB 9086 / R18194 / 383)</name>
    <dbReference type="NCBI Taxonomy" id="482957"/>
    <lineage>
        <taxon>Bacteria</taxon>
        <taxon>Pseudomonadati</taxon>
        <taxon>Pseudomonadota</taxon>
        <taxon>Betaproteobacteria</taxon>
        <taxon>Burkholderiales</taxon>
        <taxon>Burkholderiaceae</taxon>
        <taxon>Burkholderia</taxon>
        <taxon>Burkholderia cepacia complex</taxon>
    </lineage>
</organism>
<keyword evidence="1" id="KW-0378">Hydrolase</keyword>